<dbReference type="eggNOG" id="COG5266">
    <property type="taxonomic scope" value="Bacteria"/>
</dbReference>
<dbReference type="HOGENOM" id="CLU_096093_0_1_3"/>
<dbReference type="Proteomes" id="UP000001203">
    <property type="component" value="Chromosome linear"/>
</dbReference>
<gene>
    <name evidence="1" type="ordered locus">cce_4827</name>
</gene>
<dbReference type="InterPro" id="IPR019613">
    <property type="entry name" value="DUF4198"/>
</dbReference>
<evidence type="ECO:0000313" key="1">
    <source>
        <dbReference type="EMBL" id="ACB54175.1"/>
    </source>
</evidence>
<keyword evidence="2" id="KW-1185">Reference proteome</keyword>
<organism evidence="1 2">
    <name type="scientific">Crocosphaera subtropica (strain ATCC 51142 / BH68)</name>
    <name type="common">Cyanothece sp. (strain ATCC 51142)</name>
    <dbReference type="NCBI Taxonomy" id="43989"/>
    <lineage>
        <taxon>Bacteria</taxon>
        <taxon>Bacillati</taxon>
        <taxon>Cyanobacteriota</taxon>
        <taxon>Cyanophyceae</taxon>
        <taxon>Oscillatoriophycideae</taxon>
        <taxon>Chroococcales</taxon>
        <taxon>Aphanothecaceae</taxon>
        <taxon>Crocosphaera</taxon>
        <taxon>Crocosphaera subtropica</taxon>
    </lineage>
</organism>
<sequence>MGMHSFAKKLFWIIALSPLLISQPVFAHVIWFEPLNNNQYEIIFGHPELNQPEPLLLDKFQEARAYDENKMLIPSTTLFENDRLFINTNTSVAALTAFYDNGFWRQNPDDTFDNITQEEAEAINYENVSQFVKYAKGLYQWNDTLSQPFGLPIEIIALENPFKLQDGDNLPIQVLFEGMLIDNPLVEYLGQTISVNEEGIALIPIGASGLQVIEASYTDPNSENPTISYAATFTSQSVPEPQTLGLLITTTALGINQSFKNRKKKKV</sequence>
<name>B1X214_CROS5</name>
<dbReference type="EMBL" id="CP000807">
    <property type="protein sequence ID" value="ACB54175.1"/>
    <property type="molecule type" value="Genomic_DNA"/>
</dbReference>
<evidence type="ECO:0000313" key="2">
    <source>
        <dbReference type="Proteomes" id="UP000001203"/>
    </source>
</evidence>
<dbReference type="AlphaFoldDB" id="B1X214"/>
<accession>B1X214</accession>
<reference evidence="1 2" key="1">
    <citation type="journal article" date="2008" name="Proc. Natl. Acad. Sci. U.S.A.">
        <title>The genome of Cyanothece 51142, a unicellular diazotrophic cyanobacterium important in the marine nitrogen cycle.</title>
        <authorList>
            <person name="Welsh E.A."/>
            <person name="Liberton M."/>
            <person name="Stoeckel J."/>
            <person name="Loh T."/>
            <person name="Elvitigala T."/>
            <person name="Wang C."/>
            <person name="Wollam A."/>
            <person name="Fulton R.S."/>
            <person name="Clifton S.W."/>
            <person name="Jacobs J.M."/>
            <person name="Aurora R."/>
            <person name="Ghosh B.K."/>
            <person name="Sherman L.A."/>
            <person name="Smith R.D."/>
            <person name="Wilson R.K."/>
            <person name="Pakrasi H.B."/>
        </authorList>
    </citation>
    <scope>NUCLEOTIDE SEQUENCE [LARGE SCALE GENOMIC DNA]</scope>
    <source>
        <strain evidence="2">ATCC 51142 / BH68</strain>
    </source>
</reference>
<dbReference type="Pfam" id="PF10670">
    <property type="entry name" value="DUF4198"/>
    <property type="match status" value="1"/>
</dbReference>
<protein>
    <submittedName>
        <fullName evidence="1">Uncharacterized protein</fullName>
    </submittedName>
</protein>
<dbReference type="KEGG" id="cyt:cce_4827"/>
<proteinExistence type="predicted"/>